<dbReference type="Proteomes" id="UP000199051">
    <property type="component" value="Unassembled WGS sequence"/>
</dbReference>
<feature type="chain" id="PRO_5038835764" description="Peptidase inhibitor family I36" evidence="1">
    <location>
        <begin position="20"/>
        <end position="154"/>
    </location>
</feature>
<accession>A0A1H9X2Z0</accession>
<keyword evidence="1" id="KW-0732">Signal</keyword>
<proteinExistence type="predicted"/>
<name>A0A1H9X2Z0_9PSEU</name>
<gene>
    <name evidence="2" type="ORF">SAMN04487818_112214</name>
</gene>
<organism evidence="2 3">
    <name type="scientific">Actinokineospora terrae</name>
    <dbReference type="NCBI Taxonomy" id="155974"/>
    <lineage>
        <taxon>Bacteria</taxon>
        <taxon>Bacillati</taxon>
        <taxon>Actinomycetota</taxon>
        <taxon>Actinomycetes</taxon>
        <taxon>Pseudonocardiales</taxon>
        <taxon>Pseudonocardiaceae</taxon>
        <taxon>Actinokineospora</taxon>
    </lineage>
</organism>
<feature type="signal peptide" evidence="1">
    <location>
        <begin position="1"/>
        <end position="19"/>
    </location>
</feature>
<protein>
    <recommendedName>
        <fullName evidence="4">Peptidase inhibitor family I36</fullName>
    </recommendedName>
</protein>
<dbReference type="RefSeq" id="WP_092784407.1">
    <property type="nucleotide sequence ID" value="NZ_FOGI01000012.1"/>
</dbReference>
<dbReference type="AlphaFoldDB" id="A0A1H9X2Z0"/>
<evidence type="ECO:0000256" key="1">
    <source>
        <dbReference type="SAM" id="SignalP"/>
    </source>
</evidence>
<sequence>MSRLAHVLTIAAMLTTATAGLTGVAAAEDDPRSGVVTNTRPAPGADAACGWEGSIRNERKLGRVTESTGCDDRVAPPTFRYTTSSGTYAVGAVPDRQCVTTRDGVPAVAAVNDTDRIALLYPNGVCRGIAKVAFPGATYQGPAFWSLLFLSVSR</sequence>
<keyword evidence="3" id="KW-1185">Reference proteome</keyword>
<evidence type="ECO:0000313" key="3">
    <source>
        <dbReference type="Proteomes" id="UP000199051"/>
    </source>
</evidence>
<dbReference type="EMBL" id="FOGI01000012">
    <property type="protein sequence ID" value="SES40510.1"/>
    <property type="molecule type" value="Genomic_DNA"/>
</dbReference>
<reference evidence="3" key="1">
    <citation type="submission" date="2016-10" db="EMBL/GenBank/DDBJ databases">
        <authorList>
            <person name="Varghese N."/>
            <person name="Submissions S."/>
        </authorList>
    </citation>
    <scope>NUCLEOTIDE SEQUENCE [LARGE SCALE GENOMIC DNA]</scope>
    <source>
        <strain evidence="3">DSM 44260</strain>
    </source>
</reference>
<evidence type="ECO:0008006" key="4">
    <source>
        <dbReference type="Google" id="ProtNLM"/>
    </source>
</evidence>
<evidence type="ECO:0000313" key="2">
    <source>
        <dbReference type="EMBL" id="SES40510.1"/>
    </source>
</evidence>